<keyword evidence="3" id="KW-1185">Reference proteome</keyword>
<reference evidence="1" key="2">
    <citation type="journal article" date="2014" name="PLoS ONE">
        <title>Heterologous Expression of the Thiopeptide Antibiotic GE2270 from Planobispora rosea ATCC 53733 in Streptomyces coelicolor Requires Deletion of Ribosomal Genes from the Expression Construct.</title>
        <authorList>
            <person name="Flinspach K."/>
            <person name="Kapitzke C."/>
            <person name="Tocchetti A."/>
            <person name="Sosio M."/>
            <person name="Apel A.K."/>
        </authorList>
    </citation>
    <scope>NUCLEOTIDE SEQUENCE</scope>
    <source>
        <strain evidence="1">ATCC 53733</strain>
    </source>
</reference>
<gene>
    <name evidence="1" type="primary">pbtH</name>
    <name evidence="2" type="ORF">Pro02_44310</name>
</gene>
<reference evidence="2" key="3">
    <citation type="submission" date="2021-01" db="EMBL/GenBank/DDBJ databases">
        <title>Whole genome shotgun sequence of Planobispora rosea NBRC 15558.</title>
        <authorList>
            <person name="Komaki H."/>
            <person name="Tamura T."/>
        </authorList>
    </citation>
    <scope>NUCLEOTIDE SEQUENCE</scope>
    <source>
        <strain evidence="2">NBRC 15558</strain>
    </source>
</reference>
<evidence type="ECO:0000313" key="1">
    <source>
        <dbReference type="EMBL" id="AGY49594.1"/>
    </source>
</evidence>
<sequence length="122" mass="13504">MYVVIVAFDLKDSAIDFAELRAWVHDRAADDYSRLPGMRFKAWFSDERKRLWGAVYLVESMSSFDRDKIPLLPDGATGPVGTRPTSIMFLELEAFVAGPDGIAGIEALTRQGLSMVGGSHDH</sequence>
<dbReference type="OrthoDB" id="3687310at2"/>
<dbReference type="EMBL" id="BOOI01000040">
    <property type="protein sequence ID" value="GIH86023.1"/>
    <property type="molecule type" value="Genomic_DNA"/>
</dbReference>
<evidence type="ECO:0000313" key="2">
    <source>
        <dbReference type="EMBL" id="GIH86023.1"/>
    </source>
</evidence>
<accession>U5Q3R1</accession>
<dbReference type="SUPFAM" id="SSF54909">
    <property type="entry name" value="Dimeric alpha+beta barrel"/>
    <property type="match status" value="1"/>
</dbReference>
<protein>
    <submittedName>
        <fullName evidence="1">PbtH</fullName>
    </submittedName>
</protein>
<dbReference type="EMBL" id="KF366381">
    <property type="protein sequence ID" value="AGY49594.1"/>
    <property type="molecule type" value="Genomic_DNA"/>
</dbReference>
<dbReference type="RefSeq" id="WP_068921160.1">
    <property type="nucleotide sequence ID" value="NZ_BMQP01000022.1"/>
</dbReference>
<proteinExistence type="predicted"/>
<name>U5Q3R1_PLARO</name>
<dbReference type="InterPro" id="IPR011008">
    <property type="entry name" value="Dimeric_a/b-barrel"/>
</dbReference>
<organism evidence="1">
    <name type="scientific">Planobispora rosea</name>
    <dbReference type="NCBI Taxonomy" id="35762"/>
    <lineage>
        <taxon>Bacteria</taxon>
        <taxon>Bacillati</taxon>
        <taxon>Actinomycetota</taxon>
        <taxon>Actinomycetes</taxon>
        <taxon>Streptosporangiales</taxon>
        <taxon>Streptosporangiaceae</taxon>
        <taxon>Planobispora</taxon>
    </lineage>
</organism>
<dbReference type="AlphaFoldDB" id="U5Q3R1"/>
<evidence type="ECO:0000313" key="3">
    <source>
        <dbReference type="Proteomes" id="UP000655044"/>
    </source>
</evidence>
<dbReference type="Proteomes" id="UP000655044">
    <property type="component" value="Unassembled WGS sequence"/>
</dbReference>
<dbReference type="Gene3D" id="3.30.70.100">
    <property type="match status" value="1"/>
</dbReference>
<reference evidence="1" key="1">
    <citation type="journal article" date="2013" name="Chem. Biol.">
        <title>Capturing linear intermediates and C-terminal variants during maturation of the thiopeptide GE2270.</title>
        <authorList>
            <person name="Tocchetti A."/>
            <person name="Maffioli S."/>
            <person name="Iorio M."/>
            <person name="Alt S."/>
            <person name="Mazzei E."/>
            <person name="Brunati C."/>
            <person name="Sosio M."/>
            <person name="Donadio S."/>
        </authorList>
    </citation>
    <scope>NUCLEOTIDE SEQUENCE</scope>
    <source>
        <strain evidence="1">ATCC 53733</strain>
    </source>
</reference>